<dbReference type="Proteomes" id="UP000640999">
    <property type="component" value="Unassembled WGS sequence"/>
</dbReference>
<feature type="region of interest" description="Disordered" evidence="14">
    <location>
        <begin position="1"/>
        <end position="22"/>
    </location>
</feature>
<sequence>MEGRGPYHIYDPGGGSEENGSTALERLVEENARLKEKMQGIKSIGELLEESHVEASKLRQKAEDLVKDNKMLIGSSSLEDLVETGAVGPDPSFARAALGSAQPDVEARKTPPSGSSSEFEIVAIEAQGFPQESRRADLEQPLNEDANLLPQLQQLENTLSGCAKEASKDQVFVRMGYMASELKRLASKVHKNEQRTSFLQTLCETLHSENKELRTKLEHDLEQRNQALEKLRCENQELRRMVTLSSQDSGKREAAEQQQQSGAMVEKAPGREELEAKEKKVKILEHQRRELLEVNKQWDQHFRSMKQKYEQKVTDLHQELAEARRAVTELESEREQKQRDFDRKLLLAKSRIETEEAKKERLAMEVRDLQQRMRFLQEQLAPVTRQREYQEKEIQRLNKALEEALNVQASPPPIFAMEPAGKLPQQELLTQNELLKQQVKIFEEDFQRERSDRERMNEEKEELKQQLEKLQKQLVLSNNQLRASKDDCQREKEEKEKLKKLLKQHKQASGERLHPEPGPGPLGPACPVYQYQYSPPMAHPMYHGYEEWQQIRYPPAMPGDHTQGQNFHHFPPVRLHLCQQEGEQRPEYPWRPPCAMARSQNTQPVAGVKPVPK</sequence>
<dbReference type="PANTHER" id="PTHR31882:SF3">
    <property type="entry name" value="TNFAIP3-INTERACTING PROTEIN 1"/>
    <property type="match status" value="1"/>
</dbReference>
<dbReference type="Pfam" id="PF16516">
    <property type="entry name" value="CC2-LZ"/>
    <property type="match status" value="1"/>
</dbReference>
<keyword evidence="4" id="KW-0963">Cytoplasm</keyword>
<feature type="region of interest" description="Disordered" evidence="14">
    <location>
        <begin position="243"/>
        <end position="274"/>
    </location>
</feature>
<proteinExistence type="predicted"/>
<dbReference type="GO" id="GO:0071222">
    <property type="term" value="P:cellular response to lipopolysaccharide"/>
    <property type="evidence" value="ECO:0007669"/>
    <property type="project" value="TreeGrafter"/>
</dbReference>
<evidence type="ECO:0000256" key="3">
    <source>
        <dbReference type="ARBA" id="ARBA00022481"/>
    </source>
</evidence>
<keyword evidence="3" id="KW-0488">Methylation</keyword>
<evidence type="ECO:0000256" key="8">
    <source>
        <dbReference type="ARBA" id="ARBA00023242"/>
    </source>
</evidence>
<evidence type="ECO:0000256" key="4">
    <source>
        <dbReference type="ARBA" id="ARBA00022490"/>
    </source>
</evidence>
<reference evidence="16" key="1">
    <citation type="submission" date="2019-10" db="EMBL/GenBank/DDBJ databases">
        <title>Bird 10,000 Genomes (B10K) Project - Family phase.</title>
        <authorList>
            <person name="Zhang G."/>
        </authorList>
    </citation>
    <scope>NUCLEOTIDE SEQUENCE</scope>
    <source>
        <strain evidence="16">B10K-IZ-033-78</strain>
        <tissue evidence="16">Muscle</tissue>
    </source>
</reference>
<keyword evidence="8" id="KW-0539">Nucleus</keyword>
<keyword evidence="5" id="KW-0597">Phosphoprotein</keyword>
<evidence type="ECO:0000256" key="2">
    <source>
        <dbReference type="ARBA" id="ARBA00004496"/>
    </source>
</evidence>
<dbReference type="GO" id="GO:0010604">
    <property type="term" value="P:positive regulation of macromolecule metabolic process"/>
    <property type="evidence" value="ECO:0007669"/>
    <property type="project" value="UniProtKB-ARBA"/>
</dbReference>
<evidence type="ECO:0000256" key="10">
    <source>
        <dbReference type="ARBA" id="ARBA00075165"/>
    </source>
</evidence>
<dbReference type="FunFam" id="1.20.5.990:FF:000001">
    <property type="entry name" value="TNFAIP3 interacting protein 1"/>
    <property type="match status" value="1"/>
</dbReference>
<keyword evidence="17" id="KW-1185">Reference proteome</keyword>
<dbReference type="InterPro" id="IPR032419">
    <property type="entry name" value="CC2-LZ_dom"/>
</dbReference>
<accession>A0A850VE14</accession>
<feature type="non-terminal residue" evidence="16">
    <location>
        <position position="1"/>
    </location>
</feature>
<dbReference type="GO" id="GO:0006954">
    <property type="term" value="P:inflammatory response"/>
    <property type="evidence" value="ECO:0007669"/>
    <property type="project" value="UniProtKB-KW"/>
</dbReference>
<evidence type="ECO:0000256" key="9">
    <source>
        <dbReference type="ARBA" id="ARBA00073021"/>
    </source>
</evidence>
<feature type="coiled-coil region" evidence="13">
    <location>
        <begin position="24"/>
        <end position="68"/>
    </location>
</feature>
<dbReference type="PANTHER" id="PTHR31882">
    <property type="entry name" value="TNFAIP3-INTERACTING PROTEIN COILED COIL FAMILY MEMBER"/>
    <property type="match status" value="1"/>
</dbReference>
<dbReference type="GO" id="GO:0006357">
    <property type="term" value="P:regulation of transcription by RNA polymerase II"/>
    <property type="evidence" value="ECO:0007669"/>
    <property type="project" value="TreeGrafter"/>
</dbReference>
<dbReference type="EMBL" id="WEIW01003059">
    <property type="protein sequence ID" value="NWH40740.1"/>
    <property type="molecule type" value="Genomic_DNA"/>
</dbReference>
<evidence type="ECO:0000256" key="6">
    <source>
        <dbReference type="ARBA" id="ARBA00023054"/>
    </source>
</evidence>
<dbReference type="GO" id="GO:0070373">
    <property type="term" value="P:negative regulation of ERK1 and ERK2 cascade"/>
    <property type="evidence" value="ECO:0007669"/>
    <property type="project" value="TreeGrafter"/>
</dbReference>
<organism evidence="16 17">
    <name type="scientific">Chloropsis hardwickii</name>
    <dbReference type="NCBI Taxonomy" id="667144"/>
    <lineage>
        <taxon>Eukaryota</taxon>
        <taxon>Metazoa</taxon>
        <taxon>Chordata</taxon>
        <taxon>Craniata</taxon>
        <taxon>Vertebrata</taxon>
        <taxon>Euteleostomi</taxon>
        <taxon>Archelosauria</taxon>
        <taxon>Archosauria</taxon>
        <taxon>Dinosauria</taxon>
        <taxon>Saurischia</taxon>
        <taxon>Theropoda</taxon>
        <taxon>Coelurosauria</taxon>
        <taxon>Aves</taxon>
        <taxon>Neognathae</taxon>
        <taxon>Neoaves</taxon>
        <taxon>Telluraves</taxon>
        <taxon>Australaves</taxon>
        <taxon>Passeriformes</taxon>
        <taxon>Corvoidea</taxon>
        <taxon>Irenidae</taxon>
        <taxon>Chloropsis</taxon>
    </lineage>
</organism>
<feature type="region of interest" description="Disordered" evidence="14">
    <location>
        <begin position="584"/>
        <end position="613"/>
    </location>
</feature>
<evidence type="ECO:0000256" key="5">
    <source>
        <dbReference type="ARBA" id="ARBA00022553"/>
    </source>
</evidence>
<comment type="subcellular location">
    <subcellularLocation>
        <location evidence="2">Cytoplasm</location>
    </subcellularLocation>
    <subcellularLocation>
        <location evidence="1">Nucleus</location>
    </subcellularLocation>
</comment>
<evidence type="ECO:0000256" key="11">
    <source>
        <dbReference type="ARBA" id="ARBA00079468"/>
    </source>
</evidence>
<name>A0A850VE14_9CORV</name>
<feature type="compositionally biased region" description="Basic and acidic residues" evidence="14">
    <location>
        <begin position="483"/>
        <end position="499"/>
    </location>
</feature>
<evidence type="ECO:0000313" key="16">
    <source>
        <dbReference type="EMBL" id="NWH40740.1"/>
    </source>
</evidence>
<dbReference type="OrthoDB" id="10059994at2759"/>
<keyword evidence="6 13" id="KW-0175">Coiled coil</keyword>
<protein>
    <recommendedName>
        <fullName evidence="9">TNFAIP3-interacting protein 1</fullName>
    </recommendedName>
    <alternativeName>
        <fullName evidence="11">A20-binding inhibitor of NF-kappa-B activation 1</fullName>
    </alternativeName>
    <alternativeName>
        <fullName evidence="12">Nef-associated factor 1</fullName>
    </alternativeName>
    <alternativeName>
        <fullName evidence="10">Virion-associated nuclear shuttling protein</fullName>
    </alternativeName>
</protein>
<dbReference type="GO" id="GO:0043124">
    <property type="term" value="P:negative regulation of canonical NF-kappaB signal transduction"/>
    <property type="evidence" value="ECO:0007669"/>
    <property type="project" value="UniProtKB-ARBA"/>
</dbReference>
<gene>
    <name evidence="16" type="primary">Tnip1</name>
    <name evidence="16" type="ORF">CHLHAR_R02382</name>
</gene>
<evidence type="ECO:0000256" key="12">
    <source>
        <dbReference type="ARBA" id="ARBA00081786"/>
    </source>
</evidence>
<feature type="domain" description="NF-kappa-B essential modulator NEMO CC2-LZ" evidence="15">
    <location>
        <begin position="387"/>
        <end position="474"/>
    </location>
</feature>
<evidence type="ECO:0000256" key="13">
    <source>
        <dbReference type="SAM" id="Coils"/>
    </source>
</evidence>
<evidence type="ECO:0000256" key="1">
    <source>
        <dbReference type="ARBA" id="ARBA00004123"/>
    </source>
</evidence>
<dbReference type="Gene3D" id="1.20.5.990">
    <property type="entry name" value="Nemo cc2-lz domain - 1d5 darpin complex"/>
    <property type="match status" value="1"/>
</dbReference>
<dbReference type="GO" id="GO:0005634">
    <property type="term" value="C:nucleus"/>
    <property type="evidence" value="ECO:0007669"/>
    <property type="project" value="UniProtKB-SubCell"/>
</dbReference>
<evidence type="ECO:0000313" key="17">
    <source>
        <dbReference type="Proteomes" id="UP000640999"/>
    </source>
</evidence>
<evidence type="ECO:0000259" key="15">
    <source>
        <dbReference type="Pfam" id="PF16516"/>
    </source>
</evidence>
<keyword evidence="7" id="KW-0395">Inflammatory response</keyword>
<evidence type="ECO:0000256" key="14">
    <source>
        <dbReference type="SAM" id="MobiDB-lite"/>
    </source>
</evidence>
<feature type="region of interest" description="Disordered" evidence="14">
    <location>
        <begin position="481"/>
        <end position="521"/>
    </location>
</feature>
<evidence type="ECO:0000256" key="7">
    <source>
        <dbReference type="ARBA" id="ARBA00023198"/>
    </source>
</evidence>
<comment type="caution">
    <text evidence="16">The sequence shown here is derived from an EMBL/GenBank/DDBJ whole genome shotgun (WGS) entry which is preliminary data.</text>
</comment>
<feature type="non-terminal residue" evidence="16">
    <location>
        <position position="613"/>
    </location>
</feature>
<dbReference type="GO" id="GO:0005737">
    <property type="term" value="C:cytoplasm"/>
    <property type="evidence" value="ECO:0007669"/>
    <property type="project" value="UniProtKB-SubCell"/>
</dbReference>
<dbReference type="AlphaFoldDB" id="A0A850VE14"/>
<dbReference type="GO" id="GO:0051019">
    <property type="term" value="F:mitogen-activated protein kinase binding"/>
    <property type="evidence" value="ECO:0007669"/>
    <property type="project" value="TreeGrafter"/>
</dbReference>